<reference evidence="1" key="1">
    <citation type="submission" date="2020-04" db="EMBL/GenBank/DDBJ databases">
        <authorList>
            <person name="Sombolestani A."/>
        </authorList>
    </citation>
    <scope>NUCLEOTIDE SEQUENCE</scope>
    <source>
        <strain evidence="1">LMG 1745</strain>
    </source>
</reference>
<dbReference type="RefSeq" id="WP_194263447.1">
    <property type="nucleotide sequence ID" value="NZ_JABCQH010000021.1"/>
</dbReference>
<proteinExistence type="predicted"/>
<evidence type="ECO:0008006" key="3">
    <source>
        <dbReference type="Google" id="ProtNLM"/>
    </source>
</evidence>
<dbReference type="Proteomes" id="UP000662701">
    <property type="component" value="Unassembled WGS sequence"/>
</dbReference>
<gene>
    <name evidence="1" type="ORF">HKD19_14275</name>
</gene>
<organism evidence="1 2">
    <name type="scientific">Gluconobacter cadivus</name>
    <dbReference type="NCBI Taxonomy" id="2728101"/>
    <lineage>
        <taxon>Bacteria</taxon>
        <taxon>Pseudomonadati</taxon>
        <taxon>Pseudomonadota</taxon>
        <taxon>Alphaproteobacteria</taxon>
        <taxon>Acetobacterales</taxon>
        <taxon>Acetobacteraceae</taxon>
        <taxon>Gluconobacter</taxon>
    </lineage>
</organism>
<sequence>MKFGFRQDLLIHRILRVIPSGKGHRALKKTEWRRYRDHNRIKRMINHLKQTRHITI</sequence>
<comment type="caution">
    <text evidence="1">The sequence shown here is derived from an EMBL/GenBank/DDBJ whole genome shotgun (WGS) entry which is preliminary data.</text>
</comment>
<accession>A0ABR9YYU2</accession>
<dbReference type="EMBL" id="JABCQH010000021">
    <property type="protein sequence ID" value="MBF0889703.1"/>
    <property type="molecule type" value="Genomic_DNA"/>
</dbReference>
<name>A0ABR9YYU2_9PROT</name>
<evidence type="ECO:0000313" key="1">
    <source>
        <dbReference type="EMBL" id="MBF0889703.1"/>
    </source>
</evidence>
<protein>
    <recommendedName>
        <fullName evidence="3">Transposase</fullName>
    </recommendedName>
</protein>
<evidence type="ECO:0000313" key="2">
    <source>
        <dbReference type="Proteomes" id="UP000662701"/>
    </source>
</evidence>
<reference evidence="1" key="2">
    <citation type="submission" date="2020-11" db="EMBL/GenBank/DDBJ databases">
        <title>Description of novel Gluconobacter species.</title>
        <authorList>
            <person name="Cleenwerck I."/>
            <person name="Cnockaert M."/>
            <person name="Borremans W."/>
            <person name="Wieme A.D."/>
            <person name="De Vuyst L."/>
            <person name="Vandamme P."/>
        </authorList>
    </citation>
    <scope>NUCLEOTIDE SEQUENCE</scope>
    <source>
        <strain evidence="1">LMG 1745</strain>
    </source>
</reference>
<keyword evidence="2" id="KW-1185">Reference proteome</keyword>